<evidence type="ECO:0000313" key="3">
    <source>
        <dbReference type="Proteomes" id="UP000601027"/>
    </source>
</evidence>
<accession>A0ABS1XMF0</accession>
<evidence type="ECO:0000256" key="1">
    <source>
        <dbReference type="SAM" id="MobiDB-lite"/>
    </source>
</evidence>
<dbReference type="EMBL" id="JAEVHM010000001">
    <property type="protein sequence ID" value="MBM0230432.1"/>
    <property type="molecule type" value="Genomic_DNA"/>
</dbReference>
<evidence type="ECO:0000313" key="2">
    <source>
        <dbReference type="EMBL" id="MBM0230432.1"/>
    </source>
</evidence>
<comment type="caution">
    <text evidence="2">The sequence shown here is derived from an EMBL/GenBank/DDBJ whole genome shotgun (WGS) entry which is preliminary data.</text>
</comment>
<name>A0ABS1XMF0_9ACTN</name>
<sequence>MTAPVASSSTAGFGTAGTSTGPPATYRSVDELCPALDFRPLSELFGPVGQQQQQSRPVGATTNLTCTATLGQLPGGVVVTVAATIGAPEAGRVMYEGLRRVHNEAESVRDIASLGAGAYAYTDAAGTHIVTYDANLYLTLTAAPLRLNANPDPALVEPTSRVAASALSALRG</sequence>
<reference evidence="2 3" key="1">
    <citation type="submission" date="2021-01" db="EMBL/GenBank/DDBJ databases">
        <title>Draft genome sequence of Micromonospora sp. strain STR1_7.</title>
        <authorList>
            <person name="Karlyshev A."/>
            <person name="Jawad R."/>
        </authorList>
    </citation>
    <scope>NUCLEOTIDE SEQUENCE [LARGE SCALE GENOMIC DNA]</scope>
    <source>
        <strain evidence="2 3">STR1-7</strain>
    </source>
</reference>
<protein>
    <recommendedName>
        <fullName evidence="4">DUF3558 domain-containing protein</fullName>
    </recommendedName>
</protein>
<dbReference type="RefSeq" id="WP_203172916.1">
    <property type="nucleotide sequence ID" value="NZ_JAEVHM010000001.1"/>
</dbReference>
<feature type="region of interest" description="Disordered" evidence="1">
    <location>
        <begin position="1"/>
        <end position="25"/>
    </location>
</feature>
<keyword evidence="3" id="KW-1185">Reference proteome</keyword>
<gene>
    <name evidence="2" type="ORF">JNW91_00240</name>
</gene>
<organism evidence="2 3">
    <name type="scientific">Micromonospora parastrephiae</name>
    <dbReference type="NCBI Taxonomy" id="2806101"/>
    <lineage>
        <taxon>Bacteria</taxon>
        <taxon>Bacillati</taxon>
        <taxon>Actinomycetota</taxon>
        <taxon>Actinomycetes</taxon>
        <taxon>Micromonosporales</taxon>
        <taxon>Micromonosporaceae</taxon>
        <taxon>Micromonospora</taxon>
    </lineage>
</organism>
<evidence type="ECO:0008006" key="4">
    <source>
        <dbReference type="Google" id="ProtNLM"/>
    </source>
</evidence>
<proteinExistence type="predicted"/>
<dbReference type="Proteomes" id="UP000601027">
    <property type="component" value="Unassembled WGS sequence"/>
</dbReference>